<evidence type="ECO:0000313" key="5">
    <source>
        <dbReference type="EMBL" id="AFZ06335.1"/>
    </source>
</evidence>
<dbReference type="STRING" id="179408.Osc7112_0122"/>
<dbReference type="KEGG" id="oni:Osc7112_5695"/>
<evidence type="ECO:0000313" key="3">
    <source>
        <dbReference type="EMBL" id="AFZ04763.1"/>
    </source>
</evidence>
<dbReference type="AlphaFoldDB" id="K9VGE8"/>
<dbReference type="GO" id="GO:0003676">
    <property type="term" value="F:nucleic acid binding"/>
    <property type="evidence" value="ECO:0007669"/>
    <property type="project" value="InterPro"/>
</dbReference>
<evidence type="ECO:0000313" key="4">
    <source>
        <dbReference type="EMBL" id="AFZ05722.1"/>
    </source>
</evidence>
<dbReference type="SUPFAM" id="SSF56672">
    <property type="entry name" value="DNA/RNA polymerases"/>
    <property type="match status" value="1"/>
</dbReference>
<dbReference type="OrthoDB" id="416072at2"/>
<proteinExistence type="predicted"/>
<dbReference type="RefSeq" id="WP_015174099.1">
    <property type="nucleotide sequence ID" value="NC_019729.1"/>
</dbReference>
<dbReference type="GO" id="GO:0008270">
    <property type="term" value="F:zinc ion binding"/>
    <property type="evidence" value="ECO:0007669"/>
    <property type="project" value="InterPro"/>
</dbReference>
<dbReference type="EMBL" id="CP003614">
    <property type="protein sequence ID" value="AFZ06335.1"/>
    <property type="molecule type" value="Genomic_DNA"/>
</dbReference>
<accession>K9VGE8</accession>
<dbReference type="EC" id="2.7.7.49" evidence="5"/>
<dbReference type="Pfam" id="PF01844">
    <property type="entry name" value="HNH"/>
    <property type="match status" value="1"/>
</dbReference>
<dbReference type="KEGG" id="oni:Osc7112_1174"/>
<dbReference type="HOGENOM" id="CLU_013584_15_4_3"/>
<evidence type="ECO:0000313" key="6">
    <source>
        <dbReference type="EMBL" id="AFZ07389.1"/>
    </source>
</evidence>
<dbReference type="eggNOG" id="COG1403">
    <property type="taxonomic scope" value="Bacteria"/>
</dbReference>
<evidence type="ECO:0000313" key="8">
    <source>
        <dbReference type="Proteomes" id="UP000010478"/>
    </source>
</evidence>
<name>K9VGE8_9CYAN</name>
<reference evidence="5 8" key="1">
    <citation type="submission" date="2012-05" db="EMBL/GenBank/DDBJ databases">
        <title>Finished chromosome of genome of Oscillatoria sp. PCC 7112.</title>
        <authorList>
            <consortium name="US DOE Joint Genome Institute"/>
            <person name="Gugger M."/>
            <person name="Coursin T."/>
            <person name="Rippka R."/>
            <person name="Tandeau De Marsac N."/>
            <person name="Huntemann M."/>
            <person name="Wei C.-L."/>
            <person name="Han J."/>
            <person name="Detter J.C."/>
            <person name="Han C."/>
            <person name="Tapia R."/>
            <person name="Davenport K."/>
            <person name="Daligault H."/>
            <person name="Erkkila T."/>
            <person name="Gu W."/>
            <person name="Munk A.C.C."/>
            <person name="Teshima H."/>
            <person name="Xu Y."/>
            <person name="Chain P."/>
            <person name="Chen A."/>
            <person name="Krypides N."/>
            <person name="Mavromatis K."/>
            <person name="Markowitz V."/>
            <person name="Szeto E."/>
            <person name="Ivanova N."/>
            <person name="Mikhailova N."/>
            <person name="Ovchinnikova G."/>
            <person name="Pagani I."/>
            <person name="Pati A."/>
            <person name="Goodwin L."/>
            <person name="Peters L."/>
            <person name="Pitluck S."/>
            <person name="Woyke T."/>
            <person name="Kerfeld C."/>
        </authorList>
    </citation>
    <scope>NUCLEOTIDE SEQUENCE [LARGE SCALE GENOMIC DNA]</scope>
    <source>
        <strain evidence="5 8">PCC 7112</strain>
    </source>
</reference>
<dbReference type="NCBIfam" id="TIGR04416">
    <property type="entry name" value="group_II_RT_mat"/>
    <property type="match status" value="1"/>
</dbReference>
<dbReference type="PATRIC" id="fig|179408.3.peg.1431"/>
<dbReference type="InterPro" id="IPR051083">
    <property type="entry name" value="GrpII_Intron_Splice-Mob/Def"/>
</dbReference>
<dbReference type="Proteomes" id="UP000010478">
    <property type="component" value="Chromosome"/>
</dbReference>
<dbReference type="InterPro" id="IPR043502">
    <property type="entry name" value="DNA/RNA_pol_sf"/>
</dbReference>
<dbReference type="EMBL" id="CP003614">
    <property type="protein sequence ID" value="AFZ04763.1"/>
    <property type="molecule type" value="Genomic_DNA"/>
</dbReference>
<feature type="domain" description="Reverse transcriptase" evidence="2">
    <location>
        <begin position="88"/>
        <end position="340"/>
    </location>
</feature>
<dbReference type="SMART" id="SM00507">
    <property type="entry name" value="HNHc"/>
    <property type="match status" value="1"/>
</dbReference>
<sequence length="605" mass="69219">MNTVEKPMYEWNDINWRKLERNVFKLQKRIYQASNRGDVKLVRRLQKLLISSWAAKALSVRRVTQDNQGKKTAGVDGVKSLTPKQRLALIDKISLGSKVKPTRRVWIPKPGTDEERPLGIPTMEDRALQALVKLVLEPEWEARFEPNSYGFRPGRSCHDAIGAIFSAVSQKSKYVLDADISKCFDRINHDVLLSKLNTYPTLRRQIRAWLKAGVMDGNKLFPTDEGTPQGGVISPLLANVALHGIEELIMGLAPKFEMRDSRGHTYGLRDKIKSISLIRYADDFVVLHEDVEVVKLCKVEIEKWLSDIGLELKPSKTRLAHTLNKLDDEKPGFNFLGFNIRQFPVGKHNSSKGTRGTLLGFKTIISPSKESQKRHYRKVAEVINKSRGLNQATLIKNLNPIIRGWCNYFSTVVSKKIFDRLWHLVVWKLLKWGRHRHRNKGRGWTRLKYFKTVEGNNWVFATGEGNNPLKLIQHSSTEIKRYVKVKGMASPYDGDWIYWSSRMGVHPEIPVRVAKLLKRQKGKCAHCDNYFKDGDSIEVDHIAPKSKGGKESYDNWQLLHRHCHDTKTANDGSLGNKSSCKSAKPKPPVEPSLWAWENDMLVMTY</sequence>
<dbReference type="InterPro" id="IPR030931">
    <property type="entry name" value="Group_II_RT_mat"/>
</dbReference>
<keyword evidence="8" id="KW-1185">Reference proteome</keyword>
<evidence type="ECO:0000259" key="2">
    <source>
        <dbReference type="PROSITE" id="PS50878"/>
    </source>
</evidence>
<keyword evidence="5" id="KW-0695">RNA-directed DNA polymerase</keyword>
<dbReference type="Pfam" id="PF13655">
    <property type="entry name" value="RVT_N"/>
    <property type="match status" value="1"/>
</dbReference>
<evidence type="ECO:0000256" key="1">
    <source>
        <dbReference type="SAM" id="MobiDB-lite"/>
    </source>
</evidence>
<dbReference type="Pfam" id="PF00078">
    <property type="entry name" value="RVT_1"/>
    <property type="match status" value="1"/>
</dbReference>
<dbReference type="KEGG" id="oni:Osc7112_0122"/>
<feature type="region of interest" description="Disordered" evidence="1">
    <location>
        <begin position="567"/>
        <end position="586"/>
    </location>
</feature>
<dbReference type="Gene3D" id="1.10.30.50">
    <property type="match status" value="1"/>
</dbReference>
<dbReference type="InterPro" id="IPR025960">
    <property type="entry name" value="RVT_N"/>
</dbReference>
<dbReference type="eggNOG" id="COG3344">
    <property type="taxonomic scope" value="Bacteria"/>
</dbReference>
<dbReference type="EMBL" id="CP003614">
    <property type="protein sequence ID" value="AFZ05722.1"/>
    <property type="molecule type" value="Genomic_DNA"/>
</dbReference>
<keyword evidence="5" id="KW-0548">Nucleotidyltransferase</keyword>
<dbReference type="KEGG" id="oni:Osc7112_2993"/>
<dbReference type="InterPro" id="IPR003615">
    <property type="entry name" value="HNH_nuc"/>
</dbReference>
<gene>
    <name evidence="3" type="ORF">Osc7112_0122</name>
    <name evidence="4" type="ORF">Osc7112_1174</name>
    <name evidence="5" type="ORF">Osc7112_1850</name>
    <name evidence="6" type="ORF">Osc7112_2993</name>
    <name evidence="7" type="ORF">Osc7112_5695</name>
</gene>
<keyword evidence="5" id="KW-0808">Transferase</keyword>
<evidence type="ECO:0000313" key="7">
    <source>
        <dbReference type="EMBL" id="AFZ09908.1"/>
    </source>
</evidence>
<dbReference type="KEGG" id="oni:Osc7112_1850"/>
<dbReference type="CDD" id="cd01651">
    <property type="entry name" value="RT_G2_intron"/>
    <property type="match status" value="1"/>
</dbReference>
<dbReference type="GO" id="GO:0003964">
    <property type="term" value="F:RNA-directed DNA polymerase activity"/>
    <property type="evidence" value="ECO:0007669"/>
    <property type="project" value="UniProtKB-KW"/>
</dbReference>
<dbReference type="InterPro" id="IPR013597">
    <property type="entry name" value="Mat_intron_G2"/>
</dbReference>
<protein>
    <submittedName>
        <fullName evidence="5">RNA-directed DNA polymerase</fullName>
        <ecNumber evidence="5">2.7.7.49</ecNumber>
    </submittedName>
</protein>
<dbReference type="CDD" id="cd00085">
    <property type="entry name" value="HNHc"/>
    <property type="match status" value="1"/>
</dbReference>
<dbReference type="InterPro" id="IPR000477">
    <property type="entry name" value="RT_dom"/>
</dbReference>
<dbReference type="GO" id="GO:0004519">
    <property type="term" value="F:endonuclease activity"/>
    <property type="evidence" value="ECO:0007669"/>
    <property type="project" value="InterPro"/>
</dbReference>
<dbReference type="EMBL" id="CP003614">
    <property type="protein sequence ID" value="AFZ07389.1"/>
    <property type="molecule type" value="Genomic_DNA"/>
</dbReference>
<dbReference type="Pfam" id="PF08388">
    <property type="entry name" value="GIIM"/>
    <property type="match status" value="1"/>
</dbReference>
<organism evidence="5 8">
    <name type="scientific">Phormidium nigroviride PCC 7112</name>
    <dbReference type="NCBI Taxonomy" id="179408"/>
    <lineage>
        <taxon>Bacteria</taxon>
        <taxon>Bacillati</taxon>
        <taxon>Cyanobacteriota</taxon>
        <taxon>Cyanophyceae</taxon>
        <taxon>Oscillatoriophycideae</taxon>
        <taxon>Oscillatoriales</taxon>
        <taxon>Oscillatoriaceae</taxon>
        <taxon>Phormidium</taxon>
    </lineage>
</organism>
<dbReference type="EMBL" id="CP003614">
    <property type="protein sequence ID" value="AFZ09908.1"/>
    <property type="molecule type" value="Genomic_DNA"/>
</dbReference>
<dbReference type="InterPro" id="IPR002711">
    <property type="entry name" value="HNH"/>
</dbReference>
<dbReference type="PROSITE" id="PS50878">
    <property type="entry name" value="RT_POL"/>
    <property type="match status" value="1"/>
</dbReference>
<dbReference type="PANTHER" id="PTHR34047">
    <property type="entry name" value="NUCLEAR INTRON MATURASE 1, MITOCHONDRIAL-RELATED"/>
    <property type="match status" value="1"/>
</dbReference>
<dbReference type="PANTHER" id="PTHR34047:SF10">
    <property type="entry name" value="GROUP II INTRON-ASSOCIATED OPEN READING FRAME"/>
    <property type="match status" value="1"/>
</dbReference>